<gene>
    <name evidence="1" type="ORF">BDV98DRAFT_575295</name>
</gene>
<sequence length="88" mass="10055">MKLSSKLPFWIRDRLEDTNHPIVNITKLDCPDGFKCFLTNHPAPCSNHARTFNHFCYPVPRERNLGVRSPMKGGGILHRVLSRVVGRS</sequence>
<dbReference type="Proteomes" id="UP000305067">
    <property type="component" value="Unassembled WGS sequence"/>
</dbReference>
<name>A0A5C3Q7H8_9AGAR</name>
<proteinExistence type="predicted"/>
<keyword evidence="2" id="KW-1185">Reference proteome</keyword>
<evidence type="ECO:0000313" key="2">
    <source>
        <dbReference type="Proteomes" id="UP000305067"/>
    </source>
</evidence>
<evidence type="ECO:0000313" key="1">
    <source>
        <dbReference type="EMBL" id="TFK96999.1"/>
    </source>
</evidence>
<reference evidence="1 2" key="1">
    <citation type="journal article" date="2019" name="Nat. Ecol. Evol.">
        <title>Megaphylogeny resolves global patterns of mushroom evolution.</title>
        <authorList>
            <person name="Varga T."/>
            <person name="Krizsan K."/>
            <person name="Foldi C."/>
            <person name="Dima B."/>
            <person name="Sanchez-Garcia M."/>
            <person name="Sanchez-Ramirez S."/>
            <person name="Szollosi G.J."/>
            <person name="Szarkandi J.G."/>
            <person name="Papp V."/>
            <person name="Albert L."/>
            <person name="Andreopoulos W."/>
            <person name="Angelini C."/>
            <person name="Antonin V."/>
            <person name="Barry K.W."/>
            <person name="Bougher N.L."/>
            <person name="Buchanan P."/>
            <person name="Buyck B."/>
            <person name="Bense V."/>
            <person name="Catcheside P."/>
            <person name="Chovatia M."/>
            <person name="Cooper J."/>
            <person name="Damon W."/>
            <person name="Desjardin D."/>
            <person name="Finy P."/>
            <person name="Geml J."/>
            <person name="Haridas S."/>
            <person name="Hughes K."/>
            <person name="Justo A."/>
            <person name="Karasinski D."/>
            <person name="Kautmanova I."/>
            <person name="Kiss B."/>
            <person name="Kocsube S."/>
            <person name="Kotiranta H."/>
            <person name="LaButti K.M."/>
            <person name="Lechner B.E."/>
            <person name="Liimatainen K."/>
            <person name="Lipzen A."/>
            <person name="Lukacs Z."/>
            <person name="Mihaltcheva S."/>
            <person name="Morgado L.N."/>
            <person name="Niskanen T."/>
            <person name="Noordeloos M.E."/>
            <person name="Ohm R.A."/>
            <person name="Ortiz-Santana B."/>
            <person name="Ovrebo C."/>
            <person name="Racz N."/>
            <person name="Riley R."/>
            <person name="Savchenko A."/>
            <person name="Shiryaev A."/>
            <person name="Soop K."/>
            <person name="Spirin V."/>
            <person name="Szebenyi C."/>
            <person name="Tomsovsky M."/>
            <person name="Tulloss R.E."/>
            <person name="Uehling J."/>
            <person name="Grigoriev I.V."/>
            <person name="Vagvolgyi C."/>
            <person name="Papp T."/>
            <person name="Martin F.M."/>
            <person name="Miettinen O."/>
            <person name="Hibbett D.S."/>
            <person name="Nagy L.G."/>
        </authorList>
    </citation>
    <scope>NUCLEOTIDE SEQUENCE [LARGE SCALE GENOMIC DNA]</scope>
    <source>
        <strain evidence="1 2">CBS 309.79</strain>
    </source>
</reference>
<dbReference type="EMBL" id="ML178852">
    <property type="protein sequence ID" value="TFK96999.1"/>
    <property type="molecule type" value="Genomic_DNA"/>
</dbReference>
<dbReference type="AlphaFoldDB" id="A0A5C3Q7H8"/>
<protein>
    <submittedName>
        <fullName evidence="1">Uncharacterized protein</fullName>
    </submittedName>
</protein>
<accession>A0A5C3Q7H8</accession>
<organism evidence="1 2">
    <name type="scientific">Pterulicium gracile</name>
    <dbReference type="NCBI Taxonomy" id="1884261"/>
    <lineage>
        <taxon>Eukaryota</taxon>
        <taxon>Fungi</taxon>
        <taxon>Dikarya</taxon>
        <taxon>Basidiomycota</taxon>
        <taxon>Agaricomycotina</taxon>
        <taxon>Agaricomycetes</taxon>
        <taxon>Agaricomycetidae</taxon>
        <taxon>Agaricales</taxon>
        <taxon>Pleurotineae</taxon>
        <taxon>Pterulaceae</taxon>
        <taxon>Pterulicium</taxon>
    </lineage>
</organism>